<dbReference type="OMA" id="AQWKVKH"/>
<dbReference type="InterPro" id="IPR026564">
    <property type="entry name" value="Transcrip_reg_TACO1-like_dom3"/>
</dbReference>
<dbReference type="AlphaFoldDB" id="A0A0L8HMJ1"/>
<evidence type="ECO:0000256" key="1">
    <source>
        <dbReference type="ARBA" id="ARBA00008724"/>
    </source>
</evidence>
<comment type="similarity">
    <text evidence="1">Belongs to the TACO1 family.</text>
</comment>
<dbReference type="Pfam" id="PF20772">
    <property type="entry name" value="TACO1_YebC_N"/>
    <property type="match status" value="1"/>
</dbReference>
<dbReference type="InterPro" id="IPR049083">
    <property type="entry name" value="TACO1_YebC_N"/>
</dbReference>
<feature type="domain" description="TACO1/YebC-like second and third" evidence="2">
    <location>
        <begin position="162"/>
        <end position="321"/>
    </location>
</feature>
<sequence length="323" mass="37061">MVEYKYFLVKIMLPSLKIARCILNFQHHVVHIRLFSQSCRHSLISNKPKCLFRVTGMPKSSLEFYQAPCRQCCWMLLVKTMAGHSKWQNIRHIKAAKDKQKSDLSFKFSQRIRILIKETGESNPKFSNKLDKLIQEAKKAGVPNSTIQNAIESAIASQTASEEYYLEVKCFGPIVLVLVICSPAFIRTKTELLTIFRKNNVKHEPRCSEGMFEKKGVIHVTPTEGFDLANALDLAIEVNAEDVFQESEEDGSPYLKFLCEAKNITSVTSYLRKLDHDVTYSECEYLPTAVYPVNEDSMKLLMRLFEKIYSVPEVVRIFDNIAE</sequence>
<dbReference type="EMBL" id="KQ417877">
    <property type="protein sequence ID" value="KOF90000.1"/>
    <property type="molecule type" value="Genomic_DNA"/>
</dbReference>
<dbReference type="InterPro" id="IPR017856">
    <property type="entry name" value="Integrase-like_N"/>
</dbReference>
<dbReference type="InterPro" id="IPR048300">
    <property type="entry name" value="TACO1_YebC-like_2nd/3rd_dom"/>
</dbReference>
<organism evidence="4">
    <name type="scientific">Octopus bimaculoides</name>
    <name type="common">California two-spotted octopus</name>
    <dbReference type="NCBI Taxonomy" id="37653"/>
    <lineage>
        <taxon>Eukaryota</taxon>
        <taxon>Metazoa</taxon>
        <taxon>Spiralia</taxon>
        <taxon>Lophotrochozoa</taxon>
        <taxon>Mollusca</taxon>
        <taxon>Cephalopoda</taxon>
        <taxon>Coleoidea</taxon>
        <taxon>Octopodiformes</taxon>
        <taxon>Octopoda</taxon>
        <taxon>Incirrata</taxon>
        <taxon>Octopodidae</taxon>
        <taxon>Octopus</taxon>
    </lineage>
</organism>
<evidence type="ECO:0000313" key="4">
    <source>
        <dbReference type="EMBL" id="KOF90000.1"/>
    </source>
</evidence>
<feature type="domain" description="TACO1/YebC-like N-terminal" evidence="3">
    <location>
        <begin position="85"/>
        <end position="154"/>
    </location>
</feature>
<dbReference type="OrthoDB" id="2017544at2759"/>
<dbReference type="InterPro" id="IPR002876">
    <property type="entry name" value="Transcrip_reg_TACO1-like"/>
</dbReference>
<dbReference type="PANTHER" id="PTHR12532:SF0">
    <property type="entry name" value="TRANSLATIONAL ACTIVATOR OF CYTOCHROME C OXIDASE 1"/>
    <property type="match status" value="1"/>
</dbReference>
<evidence type="ECO:0000259" key="3">
    <source>
        <dbReference type="Pfam" id="PF20772"/>
    </source>
</evidence>
<proteinExistence type="inferred from homology"/>
<dbReference type="KEGG" id="obi:106869964"/>
<dbReference type="Pfam" id="PF01709">
    <property type="entry name" value="Transcrip_reg"/>
    <property type="match status" value="1"/>
</dbReference>
<dbReference type="PANTHER" id="PTHR12532">
    <property type="entry name" value="TRANSLATIONAL ACTIVATOR OF CYTOCHROME C OXIDASE 1"/>
    <property type="match status" value="1"/>
</dbReference>
<accession>A0A0L8HMJ1</accession>
<evidence type="ECO:0000259" key="2">
    <source>
        <dbReference type="Pfam" id="PF01709"/>
    </source>
</evidence>
<name>A0A0L8HMJ1_OCTBM</name>
<gene>
    <name evidence="4" type="ORF">OCBIM_22012151mg</name>
</gene>
<dbReference type="STRING" id="37653.A0A0L8HMJ1"/>
<dbReference type="InterPro" id="IPR029072">
    <property type="entry name" value="YebC-like"/>
</dbReference>
<dbReference type="Gene3D" id="1.10.10.200">
    <property type="match status" value="1"/>
</dbReference>
<dbReference type="SUPFAM" id="SSF75625">
    <property type="entry name" value="YebC-like"/>
    <property type="match status" value="1"/>
</dbReference>
<reference evidence="4" key="1">
    <citation type="submission" date="2015-07" db="EMBL/GenBank/DDBJ databases">
        <title>MeaNS - Measles Nucleotide Surveillance Program.</title>
        <authorList>
            <person name="Tran T."/>
            <person name="Druce J."/>
        </authorList>
    </citation>
    <scope>NUCLEOTIDE SEQUENCE</scope>
    <source>
        <strain evidence="4">UCB-OBI-ISO-001</strain>
        <tissue evidence="4">Gonad</tissue>
    </source>
</reference>
<dbReference type="Gene3D" id="3.30.70.980">
    <property type="match status" value="2"/>
</dbReference>
<protein>
    <submittedName>
        <fullName evidence="4">Uncharacterized protein</fullName>
    </submittedName>
</protein>
<dbReference type="GO" id="GO:0005739">
    <property type="term" value="C:mitochondrion"/>
    <property type="evidence" value="ECO:0007669"/>
    <property type="project" value="TreeGrafter"/>
</dbReference>